<reference evidence="3" key="1">
    <citation type="journal article" date="2012" name="PLoS ONE">
        <title>Gene sets for utilization of primary and secondary nutrition supplies in the distal gut of endangered iberian lynx.</title>
        <authorList>
            <person name="Alcaide M."/>
            <person name="Messina E."/>
            <person name="Richter M."/>
            <person name="Bargiela R."/>
            <person name="Peplies J."/>
            <person name="Huws S.A."/>
            <person name="Newbold C.J."/>
            <person name="Golyshin P.N."/>
            <person name="Simon M.A."/>
            <person name="Lopez G."/>
            <person name="Yakimov M.M."/>
            <person name="Ferrer M."/>
        </authorList>
    </citation>
    <scope>NUCLEOTIDE SEQUENCE</scope>
</reference>
<feature type="compositionally biased region" description="Basic and acidic residues" evidence="2">
    <location>
        <begin position="42"/>
        <end position="51"/>
    </location>
</feature>
<sequence length="491" mass="56758">MPSGGEPRCGTHGRGKGGSTAERSPQIPRGRTPQVAKPQQAENRHQSDRTRSTTTQPIQFLIMKPRTPIQQEVARLSERLPKLTAIQRAYAFRHCFKHYAIKRADGTNICTECGHSWRSEHDLADTVCGCTCPHCGMELEALRTRKSVFSENEYFSIVTTCKQYQVIRFFFVKSRYKAGQAAEYSIYEVVQRWISPKGTTTTVARLRGMSILYYDLWAEYSDMEVRKNNKLRAYDINPVCTYPRQRFIPELKRNGFNGEYHNILPYDLFTAILSDSRAETLLKAGQYPMLRHYIRSSFDMERYWASIKICIRNGYTIADGSMWRDTIDLLRHFGKDTNSPKYVCPADLKAEHDRLMHKRNKEIERKKLEERIRQAKKHEKAYRKLKGIFFGIAFTDGTLQVRVLESVAEFAAEGTELHHCVFSNSYFLEKNSLILSATIDGKRIETVEVSLKTLEVVQSRGLHNSNTEYHDRIVNLVNSNVNLIRQRMEVA</sequence>
<evidence type="ECO:0000313" key="3">
    <source>
        <dbReference type="EMBL" id="EJW96058.1"/>
    </source>
</evidence>
<dbReference type="AlphaFoldDB" id="J9FNP2"/>
<evidence type="ECO:0000256" key="1">
    <source>
        <dbReference type="SAM" id="Coils"/>
    </source>
</evidence>
<evidence type="ECO:0000256" key="2">
    <source>
        <dbReference type="SAM" id="MobiDB-lite"/>
    </source>
</evidence>
<comment type="caution">
    <text evidence="3">The sequence shown here is derived from an EMBL/GenBank/DDBJ whole genome shotgun (WGS) entry which is preliminary data.</text>
</comment>
<organism evidence="3">
    <name type="scientific">gut metagenome</name>
    <dbReference type="NCBI Taxonomy" id="749906"/>
    <lineage>
        <taxon>unclassified sequences</taxon>
        <taxon>metagenomes</taxon>
        <taxon>organismal metagenomes</taxon>
    </lineage>
</organism>
<accession>J9FNP2</accession>
<keyword evidence="1" id="KW-0175">Coiled coil</keyword>
<feature type="region of interest" description="Disordered" evidence="2">
    <location>
        <begin position="1"/>
        <end position="58"/>
    </location>
</feature>
<proteinExistence type="predicted"/>
<protein>
    <recommendedName>
        <fullName evidence="4">PcfJ-like protein</fullName>
    </recommendedName>
</protein>
<dbReference type="Pfam" id="PF14284">
    <property type="entry name" value="PcfJ"/>
    <property type="match status" value="1"/>
</dbReference>
<dbReference type="InterPro" id="IPR025586">
    <property type="entry name" value="PcfJ"/>
</dbReference>
<gene>
    <name evidence="3" type="ORF">EVA_15839</name>
</gene>
<name>J9FNP2_9ZZZZ</name>
<dbReference type="EMBL" id="AMCI01005485">
    <property type="protein sequence ID" value="EJW96058.1"/>
    <property type="molecule type" value="Genomic_DNA"/>
</dbReference>
<feature type="coiled-coil region" evidence="1">
    <location>
        <begin position="358"/>
        <end position="385"/>
    </location>
</feature>
<evidence type="ECO:0008006" key="4">
    <source>
        <dbReference type="Google" id="ProtNLM"/>
    </source>
</evidence>